<feature type="non-terminal residue" evidence="1">
    <location>
        <position position="56"/>
    </location>
</feature>
<comment type="caution">
    <text evidence="1">The sequence shown here is derived from an EMBL/GenBank/DDBJ whole genome shotgun (WGS) entry which is preliminary data.</text>
</comment>
<evidence type="ECO:0000313" key="2">
    <source>
        <dbReference type="Proteomes" id="UP000789901"/>
    </source>
</evidence>
<dbReference type="Proteomes" id="UP000789901">
    <property type="component" value="Unassembled WGS sequence"/>
</dbReference>
<organism evidence="1 2">
    <name type="scientific">Gigaspora margarita</name>
    <dbReference type="NCBI Taxonomy" id="4874"/>
    <lineage>
        <taxon>Eukaryota</taxon>
        <taxon>Fungi</taxon>
        <taxon>Fungi incertae sedis</taxon>
        <taxon>Mucoromycota</taxon>
        <taxon>Glomeromycotina</taxon>
        <taxon>Glomeromycetes</taxon>
        <taxon>Diversisporales</taxon>
        <taxon>Gigasporaceae</taxon>
        <taxon>Gigaspora</taxon>
    </lineage>
</organism>
<proteinExistence type="predicted"/>
<sequence>NTTIATKCNTYDRFIFEINNKERWIGNTRIFEFDKILKNMKSSEVSELINTSCKLE</sequence>
<accession>A0ABN7XL55</accession>
<gene>
    <name evidence="1" type="ORF">GMARGA_LOCUS43894</name>
</gene>
<dbReference type="EMBL" id="CAJVQB010145594">
    <property type="protein sequence ID" value="CAG8855073.1"/>
    <property type="molecule type" value="Genomic_DNA"/>
</dbReference>
<keyword evidence="2" id="KW-1185">Reference proteome</keyword>
<protein>
    <submittedName>
        <fullName evidence="1">29343_t:CDS:1</fullName>
    </submittedName>
</protein>
<name>A0ABN7XL55_GIGMA</name>
<reference evidence="1 2" key="1">
    <citation type="submission" date="2021-06" db="EMBL/GenBank/DDBJ databases">
        <authorList>
            <person name="Kallberg Y."/>
            <person name="Tangrot J."/>
            <person name="Rosling A."/>
        </authorList>
    </citation>
    <scope>NUCLEOTIDE SEQUENCE [LARGE SCALE GENOMIC DNA]</scope>
    <source>
        <strain evidence="1 2">120-4 pot B 10/14</strain>
    </source>
</reference>
<feature type="non-terminal residue" evidence="1">
    <location>
        <position position="1"/>
    </location>
</feature>
<evidence type="ECO:0000313" key="1">
    <source>
        <dbReference type="EMBL" id="CAG8855073.1"/>
    </source>
</evidence>